<accession>A0A699YNR1</accession>
<reference evidence="2 3" key="1">
    <citation type="submission" date="2020-02" db="EMBL/GenBank/DDBJ databases">
        <title>Draft genome sequence of Haematococcus lacustris strain NIES-144.</title>
        <authorList>
            <person name="Morimoto D."/>
            <person name="Nakagawa S."/>
            <person name="Yoshida T."/>
            <person name="Sawayama S."/>
        </authorList>
    </citation>
    <scope>NUCLEOTIDE SEQUENCE [LARGE SCALE GENOMIC DNA]</scope>
    <source>
        <strain evidence="2 3">NIES-144</strain>
    </source>
</reference>
<dbReference type="AlphaFoldDB" id="A0A699YNR1"/>
<proteinExistence type="predicted"/>
<sequence length="61" mass="5730">MADGLGGHGCCSSAVRQQRKLALVNHSCPAGPAPCTAGQPAGAAPAAARHGGGDEGPGQPG</sequence>
<evidence type="ECO:0000256" key="1">
    <source>
        <dbReference type="SAM" id="MobiDB-lite"/>
    </source>
</evidence>
<feature type="region of interest" description="Disordered" evidence="1">
    <location>
        <begin position="34"/>
        <end position="61"/>
    </location>
</feature>
<protein>
    <submittedName>
        <fullName evidence="2">Uncharacterized protein</fullName>
    </submittedName>
</protein>
<evidence type="ECO:0000313" key="3">
    <source>
        <dbReference type="Proteomes" id="UP000485058"/>
    </source>
</evidence>
<feature type="non-terminal residue" evidence="2">
    <location>
        <position position="61"/>
    </location>
</feature>
<name>A0A699YNR1_HAELA</name>
<evidence type="ECO:0000313" key="2">
    <source>
        <dbReference type="EMBL" id="GFH11620.1"/>
    </source>
</evidence>
<dbReference type="Proteomes" id="UP000485058">
    <property type="component" value="Unassembled WGS sequence"/>
</dbReference>
<comment type="caution">
    <text evidence="2">The sequence shown here is derived from an EMBL/GenBank/DDBJ whole genome shotgun (WGS) entry which is preliminary data.</text>
</comment>
<gene>
    <name evidence="2" type="ORF">HaLaN_07150</name>
</gene>
<dbReference type="EMBL" id="BLLF01000418">
    <property type="protein sequence ID" value="GFH11620.1"/>
    <property type="molecule type" value="Genomic_DNA"/>
</dbReference>
<feature type="compositionally biased region" description="Low complexity" evidence="1">
    <location>
        <begin position="34"/>
        <end position="49"/>
    </location>
</feature>
<organism evidence="2 3">
    <name type="scientific">Haematococcus lacustris</name>
    <name type="common">Green alga</name>
    <name type="synonym">Haematococcus pluvialis</name>
    <dbReference type="NCBI Taxonomy" id="44745"/>
    <lineage>
        <taxon>Eukaryota</taxon>
        <taxon>Viridiplantae</taxon>
        <taxon>Chlorophyta</taxon>
        <taxon>core chlorophytes</taxon>
        <taxon>Chlorophyceae</taxon>
        <taxon>CS clade</taxon>
        <taxon>Chlamydomonadales</taxon>
        <taxon>Haematococcaceae</taxon>
        <taxon>Haematococcus</taxon>
    </lineage>
</organism>
<feature type="non-terminal residue" evidence="2">
    <location>
        <position position="1"/>
    </location>
</feature>
<keyword evidence="3" id="KW-1185">Reference proteome</keyword>